<dbReference type="Proteomes" id="UP001370758">
    <property type="component" value="Unassembled WGS sequence"/>
</dbReference>
<feature type="region of interest" description="Disordered" evidence="5">
    <location>
        <begin position="1"/>
        <end position="27"/>
    </location>
</feature>
<sequence>MTQKSANLQLSVTPSDSQAPQARPPPTRLARNYVAVERRDLDFSQYPNNVESLVPKLHDVQYSQGILRNEKNFSFRTTCEIFQFSCGQGTLLHEVDDRGVEEFLLETTKRANTRPGEPETHIIFCSLIKPDTIGPNFRLQSSLSLHTARKLLDHYHISPQFLPFLLGEPNYGAPGSFSSYDYNGYITRTEFFCQHPRWNIHENQQPWSVYMSYDVPAQRVFYLVVTGVNCPKNALVKDRLFQSFCRSEDNNLAQRSFGDPFFIHTLISHESLNDLKPVMTVLRTHLYDQLDEVDAYAKKPSDRRKLEKLTTKLHMVSQDADSLLASSDMAIMVSDRMLEAHQVLQPLLFAQFKYDEYHKTADSLAYLRHSAQTHKRWLTSYKNRKDIAMNLVFNLVTQQDAYTNILIAQEAKRDGSSMKIIAALTTFFLPATFVATIFGMAFFDFEGGVFSVASNTWIYAAVTAPLMVVTIMVWYMWDKISEGRHVKKLPFMRRRSVTSDIEELKGKTLQL</sequence>
<comment type="subcellular location">
    <subcellularLocation>
        <location evidence="1">Membrane</location>
        <topology evidence="1">Multi-pass membrane protein</topology>
    </subcellularLocation>
</comment>
<evidence type="ECO:0000256" key="1">
    <source>
        <dbReference type="ARBA" id="ARBA00004141"/>
    </source>
</evidence>
<evidence type="ECO:0000256" key="6">
    <source>
        <dbReference type="SAM" id="Phobius"/>
    </source>
</evidence>
<keyword evidence="2 6" id="KW-0812">Transmembrane</keyword>
<evidence type="ECO:0000313" key="7">
    <source>
        <dbReference type="EMBL" id="KAK6511787.1"/>
    </source>
</evidence>
<keyword evidence="4 6" id="KW-0472">Membrane</keyword>
<proteinExistence type="predicted"/>
<gene>
    <name evidence="7" type="ORF">TWF481_000693</name>
</gene>
<evidence type="ECO:0000313" key="8">
    <source>
        <dbReference type="Proteomes" id="UP001370758"/>
    </source>
</evidence>
<dbReference type="InterPro" id="IPR002523">
    <property type="entry name" value="MgTranspt_CorA/ZnTranspt_ZntB"/>
</dbReference>
<feature type="compositionally biased region" description="Polar residues" evidence="5">
    <location>
        <begin position="1"/>
        <end position="20"/>
    </location>
</feature>
<organism evidence="7 8">
    <name type="scientific">Arthrobotrys musiformis</name>
    <dbReference type="NCBI Taxonomy" id="47236"/>
    <lineage>
        <taxon>Eukaryota</taxon>
        <taxon>Fungi</taxon>
        <taxon>Dikarya</taxon>
        <taxon>Ascomycota</taxon>
        <taxon>Pezizomycotina</taxon>
        <taxon>Orbiliomycetes</taxon>
        <taxon>Orbiliales</taxon>
        <taxon>Orbiliaceae</taxon>
        <taxon>Arthrobotrys</taxon>
    </lineage>
</organism>
<name>A0AAV9WPI7_9PEZI</name>
<dbReference type="Pfam" id="PF01544">
    <property type="entry name" value="CorA"/>
    <property type="match status" value="1"/>
</dbReference>
<dbReference type="GO" id="GO:0046873">
    <property type="term" value="F:metal ion transmembrane transporter activity"/>
    <property type="evidence" value="ECO:0007669"/>
    <property type="project" value="InterPro"/>
</dbReference>
<evidence type="ECO:0000256" key="3">
    <source>
        <dbReference type="ARBA" id="ARBA00022989"/>
    </source>
</evidence>
<dbReference type="AlphaFoldDB" id="A0AAV9WPI7"/>
<keyword evidence="8" id="KW-1185">Reference proteome</keyword>
<evidence type="ECO:0000256" key="2">
    <source>
        <dbReference type="ARBA" id="ARBA00022692"/>
    </source>
</evidence>
<reference evidence="7 8" key="1">
    <citation type="submission" date="2023-08" db="EMBL/GenBank/DDBJ databases">
        <authorList>
            <person name="Palmer J.M."/>
        </authorList>
    </citation>
    <scope>NUCLEOTIDE SEQUENCE [LARGE SCALE GENOMIC DNA]</scope>
    <source>
        <strain evidence="7 8">TWF481</strain>
    </source>
</reference>
<comment type="caution">
    <text evidence="7">The sequence shown here is derived from an EMBL/GenBank/DDBJ whole genome shotgun (WGS) entry which is preliminary data.</text>
</comment>
<keyword evidence="3 6" id="KW-1133">Transmembrane helix</keyword>
<dbReference type="GO" id="GO:0016020">
    <property type="term" value="C:membrane"/>
    <property type="evidence" value="ECO:0007669"/>
    <property type="project" value="UniProtKB-SubCell"/>
</dbReference>
<dbReference type="SUPFAM" id="SSF144083">
    <property type="entry name" value="Magnesium transport protein CorA, transmembrane region"/>
    <property type="match status" value="1"/>
</dbReference>
<evidence type="ECO:0000256" key="5">
    <source>
        <dbReference type="SAM" id="MobiDB-lite"/>
    </source>
</evidence>
<evidence type="ECO:0000256" key="4">
    <source>
        <dbReference type="ARBA" id="ARBA00023136"/>
    </source>
</evidence>
<protein>
    <submittedName>
        <fullName evidence="7">Uncharacterized protein</fullName>
    </submittedName>
</protein>
<dbReference type="Gene3D" id="1.20.58.340">
    <property type="entry name" value="Magnesium transport protein CorA, transmembrane region"/>
    <property type="match status" value="1"/>
</dbReference>
<feature type="transmembrane region" description="Helical" evidence="6">
    <location>
        <begin position="420"/>
        <end position="445"/>
    </location>
</feature>
<dbReference type="InterPro" id="IPR045863">
    <property type="entry name" value="CorA_TM1_TM2"/>
</dbReference>
<feature type="transmembrane region" description="Helical" evidence="6">
    <location>
        <begin position="457"/>
        <end position="477"/>
    </location>
</feature>
<dbReference type="EMBL" id="JAVHJL010000001">
    <property type="protein sequence ID" value="KAK6511787.1"/>
    <property type="molecule type" value="Genomic_DNA"/>
</dbReference>
<accession>A0AAV9WPI7</accession>